<sequence length="391" mass="45561">MEYTFIEYADMHLMYGLASCNALEARRLYRERFPNRTLQARRHFNGLTNVQGRMFGKKSTDASLRRTVYTPQLVENILNDVHDSPSTSTRRLSTQLNASKTIVHTVLKEQLLYPYHLQKVHELLPEDFPRRMQFTNWLLDQQRNNVNFINNIVFTDEVLLKMKTSHTILSIYEVCKLSNETGNVVSDLATLRRQNLEGREASKDMKINLSTLPQQVGIYSEGIKSGHIKVIGYVISSHTTYPRTFIPWKTFTTVTSIWLVNHCFCCIINWSMKLPGKQQGQTNRCVLPGLYCHRGLSKPTKAQRDQAPAMPKKRSKYREMCHFERQSEKVTKKYEQRANCETGEDCVSSIFSHRSELVVQFVGVRLRGQRNFHVRRWIGSHKFCPGVYRQF</sequence>
<accession>A0AAV8Z5D9</accession>
<protein>
    <recommendedName>
        <fullName evidence="3">DUF4817 domain-containing protein</fullName>
    </recommendedName>
</protein>
<dbReference type="PANTHER" id="PTHR47326:SF1">
    <property type="entry name" value="HTH PSQ-TYPE DOMAIN-CONTAINING PROTEIN"/>
    <property type="match status" value="1"/>
</dbReference>
<keyword evidence="2" id="KW-1185">Reference proteome</keyword>
<proteinExistence type="predicted"/>
<organism evidence="1 2">
    <name type="scientific">Aromia moschata</name>
    <dbReference type="NCBI Taxonomy" id="1265417"/>
    <lineage>
        <taxon>Eukaryota</taxon>
        <taxon>Metazoa</taxon>
        <taxon>Ecdysozoa</taxon>
        <taxon>Arthropoda</taxon>
        <taxon>Hexapoda</taxon>
        <taxon>Insecta</taxon>
        <taxon>Pterygota</taxon>
        <taxon>Neoptera</taxon>
        <taxon>Endopterygota</taxon>
        <taxon>Coleoptera</taxon>
        <taxon>Polyphaga</taxon>
        <taxon>Cucujiformia</taxon>
        <taxon>Chrysomeloidea</taxon>
        <taxon>Cerambycidae</taxon>
        <taxon>Cerambycinae</taxon>
        <taxon>Callichromatini</taxon>
        <taxon>Aromia</taxon>
    </lineage>
</organism>
<dbReference type="AlphaFoldDB" id="A0AAV8Z5D9"/>
<reference evidence="1" key="1">
    <citation type="journal article" date="2023" name="Insect Mol. Biol.">
        <title>Genome sequencing provides insights into the evolution of gene families encoding plant cell wall-degrading enzymes in longhorned beetles.</title>
        <authorList>
            <person name="Shin N.R."/>
            <person name="Okamura Y."/>
            <person name="Kirsch R."/>
            <person name="Pauchet Y."/>
        </authorList>
    </citation>
    <scope>NUCLEOTIDE SEQUENCE</scope>
    <source>
        <strain evidence="1">AMC_N1</strain>
    </source>
</reference>
<name>A0AAV8Z5D9_9CUCU</name>
<evidence type="ECO:0000313" key="1">
    <source>
        <dbReference type="EMBL" id="KAJ8959430.1"/>
    </source>
</evidence>
<evidence type="ECO:0008006" key="3">
    <source>
        <dbReference type="Google" id="ProtNLM"/>
    </source>
</evidence>
<comment type="caution">
    <text evidence="1">The sequence shown here is derived from an EMBL/GenBank/DDBJ whole genome shotgun (WGS) entry which is preliminary data.</text>
</comment>
<gene>
    <name evidence="1" type="ORF">NQ318_022122</name>
</gene>
<dbReference type="PANTHER" id="PTHR47326">
    <property type="entry name" value="TRANSPOSABLE ELEMENT TC3 TRANSPOSASE-LIKE PROTEIN"/>
    <property type="match status" value="1"/>
</dbReference>
<dbReference type="Proteomes" id="UP001162162">
    <property type="component" value="Unassembled WGS sequence"/>
</dbReference>
<evidence type="ECO:0000313" key="2">
    <source>
        <dbReference type="Proteomes" id="UP001162162"/>
    </source>
</evidence>
<dbReference type="EMBL" id="JAPWTK010000013">
    <property type="protein sequence ID" value="KAJ8959430.1"/>
    <property type="molecule type" value="Genomic_DNA"/>
</dbReference>